<reference evidence="1 2" key="1">
    <citation type="submission" date="2022-11" db="EMBL/GenBank/DDBJ databases">
        <title>Minimal conservation of predation-associated metabolite biosynthetic gene clusters underscores biosynthetic potential of Myxococcota including descriptions for ten novel species: Archangium lansinium sp. nov., Myxococcus landrumus sp. nov., Nannocystis bai.</title>
        <authorList>
            <person name="Ahearne A."/>
            <person name="Stevens C."/>
            <person name="Dowd S."/>
        </authorList>
    </citation>
    <scope>NUCLEOTIDE SEQUENCE [LARGE SCALE GENOMIC DNA]</scope>
    <source>
        <strain evidence="1 2">BB15-2</strain>
    </source>
</reference>
<dbReference type="RefSeq" id="WP_272087307.1">
    <property type="nucleotide sequence ID" value="NZ_JAQNDL010000002.1"/>
</dbReference>
<organism evidence="1 2">
    <name type="scientific">Nannocystis bainbridge</name>
    <dbReference type="NCBI Taxonomy" id="2995303"/>
    <lineage>
        <taxon>Bacteria</taxon>
        <taxon>Pseudomonadati</taxon>
        <taxon>Myxococcota</taxon>
        <taxon>Polyangia</taxon>
        <taxon>Nannocystales</taxon>
        <taxon>Nannocystaceae</taxon>
        <taxon>Nannocystis</taxon>
    </lineage>
</organism>
<comment type="caution">
    <text evidence="1">The sequence shown here is derived from an EMBL/GenBank/DDBJ whole genome shotgun (WGS) entry which is preliminary data.</text>
</comment>
<sequence length="180" mass="18813">MSGSTPRGPIRGPIRSKALVLYEGVLTAHRSCGIALAEAFDRPPAAYQSLRRGGITGQGTCGAVVAGQLLLGEFLGDPDPTGKVTPALRAAMSRYLARVEAELDRGSSPDLVCNHLTAPHGEFLGPARHAFCTALVGQVAQLVDDTLREHGVAHGATPVTLADGRRFDPTLDLEPAPKTS</sequence>
<dbReference type="EMBL" id="JAQNDL010000002">
    <property type="protein sequence ID" value="MDC0718797.1"/>
    <property type="molecule type" value="Genomic_DNA"/>
</dbReference>
<proteinExistence type="predicted"/>
<name>A0ABT5DYT7_9BACT</name>
<gene>
    <name evidence="1" type="ORF">POL25_17975</name>
</gene>
<accession>A0ABT5DYT7</accession>
<evidence type="ECO:0000313" key="2">
    <source>
        <dbReference type="Proteomes" id="UP001221686"/>
    </source>
</evidence>
<evidence type="ECO:0000313" key="1">
    <source>
        <dbReference type="EMBL" id="MDC0718797.1"/>
    </source>
</evidence>
<keyword evidence="2" id="KW-1185">Reference proteome</keyword>
<dbReference type="Proteomes" id="UP001221686">
    <property type="component" value="Unassembled WGS sequence"/>
</dbReference>
<protein>
    <submittedName>
        <fullName evidence="1">C-GCAxxG-C-C family protein</fullName>
    </submittedName>
</protein>